<dbReference type="OrthoDB" id="41362at2759"/>
<dbReference type="Gene3D" id="3.40.109.10">
    <property type="entry name" value="NADH Oxidase"/>
    <property type="match status" value="1"/>
</dbReference>
<dbReference type="EMBL" id="GG662587">
    <property type="protein sequence ID" value="EAR85243.1"/>
    <property type="molecule type" value="Genomic_DNA"/>
</dbReference>
<dbReference type="CDD" id="cd02135">
    <property type="entry name" value="YdjA-like"/>
    <property type="match status" value="1"/>
</dbReference>
<evidence type="ECO:0000256" key="4">
    <source>
        <dbReference type="ARBA" id="ARBA00022643"/>
    </source>
</evidence>
<dbReference type="GeneID" id="7831783"/>
<dbReference type="KEGG" id="tet:TTHERM_00486940"/>
<accession>I7MD02</accession>
<dbReference type="InterPro" id="IPR026021">
    <property type="entry name" value="YdjA-like"/>
</dbReference>
<dbReference type="Pfam" id="PF00881">
    <property type="entry name" value="Nitroreductase"/>
    <property type="match status" value="1"/>
</dbReference>
<evidence type="ECO:0000259" key="9">
    <source>
        <dbReference type="Pfam" id="PF00881"/>
    </source>
</evidence>
<keyword evidence="8" id="KW-0812">Transmembrane</keyword>
<feature type="transmembrane region" description="Helical" evidence="8">
    <location>
        <begin position="44"/>
        <end position="64"/>
    </location>
</feature>
<protein>
    <submittedName>
        <fullName evidence="10">Nitroreductase</fullName>
    </submittedName>
</protein>
<dbReference type="InterPro" id="IPR052530">
    <property type="entry name" value="NAD(P)H_nitroreductase"/>
</dbReference>
<dbReference type="HOGENOM" id="CLU_070764_5_1_1"/>
<evidence type="ECO:0000256" key="8">
    <source>
        <dbReference type="SAM" id="Phobius"/>
    </source>
</evidence>
<dbReference type="OMA" id="EMCSVAC"/>
<keyword evidence="5" id="KW-0521">NADP</keyword>
<evidence type="ECO:0000256" key="7">
    <source>
        <dbReference type="ARBA" id="ARBA00023027"/>
    </source>
</evidence>
<reference evidence="11" key="1">
    <citation type="journal article" date="2006" name="PLoS Biol.">
        <title>Macronuclear genome sequence of the ciliate Tetrahymena thermophila, a model eukaryote.</title>
        <authorList>
            <person name="Eisen J.A."/>
            <person name="Coyne R.S."/>
            <person name="Wu M."/>
            <person name="Wu D."/>
            <person name="Thiagarajan M."/>
            <person name="Wortman J.R."/>
            <person name="Badger J.H."/>
            <person name="Ren Q."/>
            <person name="Amedeo P."/>
            <person name="Jones K.M."/>
            <person name="Tallon L.J."/>
            <person name="Delcher A.L."/>
            <person name="Salzberg S.L."/>
            <person name="Silva J.C."/>
            <person name="Haas B.J."/>
            <person name="Majoros W.H."/>
            <person name="Farzad M."/>
            <person name="Carlton J.M."/>
            <person name="Smith R.K. Jr."/>
            <person name="Garg J."/>
            <person name="Pearlman R.E."/>
            <person name="Karrer K.M."/>
            <person name="Sun L."/>
            <person name="Manning G."/>
            <person name="Elde N.C."/>
            <person name="Turkewitz A.P."/>
            <person name="Asai D.J."/>
            <person name="Wilkes D.E."/>
            <person name="Wang Y."/>
            <person name="Cai H."/>
            <person name="Collins K."/>
            <person name="Stewart B.A."/>
            <person name="Lee S.R."/>
            <person name="Wilamowska K."/>
            <person name="Weinberg Z."/>
            <person name="Ruzzo W.L."/>
            <person name="Wloga D."/>
            <person name="Gaertig J."/>
            <person name="Frankel J."/>
            <person name="Tsao C.-C."/>
            <person name="Gorovsky M.A."/>
            <person name="Keeling P.J."/>
            <person name="Waller R.F."/>
            <person name="Patron N.J."/>
            <person name="Cherry J.M."/>
            <person name="Stover N.A."/>
            <person name="Krieger C.J."/>
            <person name="del Toro C."/>
            <person name="Ryder H.F."/>
            <person name="Williamson S.C."/>
            <person name="Barbeau R.A."/>
            <person name="Hamilton E.P."/>
            <person name="Orias E."/>
        </authorList>
    </citation>
    <scope>NUCLEOTIDE SEQUENCE [LARGE SCALE GENOMIC DNA]</scope>
    <source>
        <strain evidence="11">SB210</strain>
    </source>
</reference>
<gene>
    <name evidence="10" type="ORF">TTHERM_00486940</name>
</gene>
<dbReference type="STRING" id="312017.I7MD02"/>
<feature type="transmembrane region" description="Helical" evidence="8">
    <location>
        <begin position="6"/>
        <end position="23"/>
    </location>
</feature>
<dbReference type="InParanoid" id="I7MD02"/>
<keyword evidence="7" id="KW-0520">NAD</keyword>
<keyword evidence="6" id="KW-0560">Oxidoreductase</keyword>
<keyword evidence="3" id="KW-0285">Flavoprotein</keyword>
<dbReference type="InterPro" id="IPR029479">
    <property type="entry name" value="Nitroreductase"/>
</dbReference>
<keyword evidence="8" id="KW-1133">Transmembrane helix</keyword>
<evidence type="ECO:0000313" key="10">
    <source>
        <dbReference type="EMBL" id="EAR85243.1"/>
    </source>
</evidence>
<comment type="similarity">
    <text evidence="2">Belongs to the nitroreductase family.</text>
</comment>
<evidence type="ECO:0000256" key="2">
    <source>
        <dbReference type="ARBA" id="ARBA00007118"/>
    </source>
</evidence>
<dbReference type="Proteomes" id="UP000009168">
    <property type="component" value="Unassembled WGS sequence"/>
</dbReference>
<dbReference type="eggNOG" id="ENOG502RYYB">
    <property type="taxonomic scope" value="Eukaryota"/>
</dbReference>
<feature type="domain" description="Nitroreductase" evidence="9">
    <location>
        <begin position="91"/>
        <end position="265"/>
    </location>
</feature>
<evidence type="ECO:0000256" key="1">
    <source>
        <dbReference type="ARBA" id="ARBA00001917"/>
    </source>
</evidence>
<dbReference type="GO" id="GO:0016491">
    <property type="term" value="F:oxidoreductase activity"/>
    <property type="evidence" value="ECO:0007669"/>
    <property type="project" value="UniProtKB-KW"/>
</dbReference>
<name>I7MD02_TETTS</name>
<dbReference type="RefSeq" id="XP_001032906.1">
    <property type="nucleotide sequence ID" value="XM_001032906.1"/>
</dbReference>
<keyword evidence="8" id="KW-0472">Membrane</keyword>
<evidence type="ECO:0000313" key="11">
    <source>
        <dbReference type="Proteomes" id="UP000009168"/>
    </source>
</evidence>
<dbReference type="PANTHER" id="PTHR43821:SF1">
    <property type="entry name" value="NAD(P)H NITROREDUCTASE YDJA-RELATED"/>
    <property type="match status" value="1"/>
</dbReference>
<evidence type="ECO:0000256" key="3">
    <source>
        <dbReference type="ARBA" id="ARBA00022630"/>
    </source>
</evidence>
<evidence type="ECO:0000256" key="6">
    <source>
        <dbReference type="ARBA" id="ARBA00023002"/>
    </source>
</evidence>
<organism evidence="10 11">
    <name type="scientific">Tetrahymena thermophila (strain SB210)</name>
    <dbReference type="NCBI Taxonomy" id="312017"/>
    <lineage>
        <taxon>Eukaryota</taxon>
        <taxon>Sar</taxon>
        <taxon>Alveolata</taxon>
        <taxon>Ciliophora</taxon>
        <taxon>Intramacronucleata</taxon>
        <taxon>Oligohymenophorea</taxon>
        <taxon>Hymenostomatida</taxon>
        <taxon>Tetrahymenina</taxon>
        <taxon>Tetrahymenidae</taxon>
        <taxon>Tetrahymena</taxon>
    </lineage>
</organism>
<dbReference type="PANTHER" id="PTHR43821">
    <property type="entry name" value="NAD(P)H NITROREDUCTASE YDJA-RELATED"/>
    <property type="match status" value="1"/>
</dbReference>
<proteinExistence type="inferred from homology"/>
<comment type="cofactor">
    <cofactor evidence="1">
        <name>FMN</name>
        <dbReference type="ChEBI" id="CHEBI:58210"/>
    </cofactor>
</comment>
<keyword evidence="11" id="KW-1185">Reference proteome</keyword>
<dbReference type="InterPro" id="IPR000415">
    <property type="entry name" value="Nitroreductase-like"/>
</dbReference>
<keyword evidence="4" id="KW-0288">FMN</keyword>
<sequence>MNNQIIYIAGGILLLNGVLKKYAKDYIKDFFKGRAEDQDQQMDLLIDLLITCFVTILSCSYYILTQSNKDTPQQQQQPKIDEPKILESIMKKRRSITPKDYNDQLIDDQDIHHILECANTAPTHGKNEPWRFVVYKRETLNQFFTFVKDWYKQNGQKIFSNDEEREKTLKQIENKFSEISKASHIILLCMKRYASEKNVMPEWEEIAAVATSVQNIYLQTAAKGFGGYWSSMTFARHARDSKEMRQFLNLNHDEDRVFGSFVIGKVDDLSKFTRIPGDYKKKVEFR</sequence>
<dbReference type="AlphaFoldDB" id="I7MD02"/>
<evidence type="ECO:0000256" key="5">
    <source>
        <dbReference type="ARBA" id="ARBA00022857"/>
    </source>
</evidence>
<dbReference type="SUPFAM" id="SSF55469">
    <property type="entry name" value="FMN-dependent nitroreductase-like"/>
    <property type="match status" value="1"/>
</dbReference>